<keyword evidence="5" id="KW-1133">Transmembrane helix</keyword>
<keyword evidence="2 3" id="KW-0802">TPR repeat</keyword>
<sequence length="401" mass="44376">MPKVTTTTSESGSSGLVWLVLLLGVGAIGGGLWGLTSWLLGRSPALLTQARQARSAPSIPRLAETNQQLTQQINWLQLIPPWPLLPHDQAQAQLPTLKEQQAAINRELTIARGLNTAENAAMKAARLVQNPPHPPAVWQQAKQQWQLAIQTLASLPPDALTGAVIQSKLATYRSNLAAIEQQLTVSVQAVEFNNRGVEELNNERYREAIAWFQQALAHNPKMAEALLGQGLAQIALQDYRSALESFNRSITAKGDFVDPYLYRAETRYEFGDAAGAMADLDQAIALDSQRATAYLLRGVIHFAEDQANQARSDLNKAVELFSQQQDFDSATQARTLLAQLPAELPPAELPVTESAPPDNPAVAVEDDDDDDDDDYKRRRRLSLRDVRSTWDRVRRSGRRRR</sequence>
<dbReference type="InterPro" id="IPR050498">
    <property type="entry name" value="Ycf3"/>
</dbReference>
<evidence type="ECO:0000313" key="6">
    <source>
        <dbReference type="EMBL" id="MFG3817058.1"/>
    </source>
</evidence>
<feature type="compositionally biased region" description="Acidic residues" evidence="4">
    <location>
        <begin position="364"/>
        <end position="373"/>
    </location>
</feature>
<dbReference type="InterPro" id="IPR011990">
    <property type="entry name" value="TPR-like_helical_dom_sf"/>
</dbReference>
<dbReference type="PROSITE" id="PS50005">
    <property type="entry name" value="TPR"/>
    <property type="match status" value="2"/>
</dbReference>
<dbReference type="InterPro" id="IPR019734">
    <property type="entry name" value="TPR_rpt"/>
</dbReference>
<keyword evidence="5" id="KW-0472">Membrane</keyword>
<feature type="repeat" description="TPR" evidence="3">
    <location>
        <begin position="223"/>
        <end position="256"/>
    </location>
</feature>
<dbReference type="RefSeq" id="WP_393011093.1">
    <property type="nucleotide sequence ID" value="NZ_JAZAQF010000028.1"/>
</dbReference>
<feature type="region of interest" description="Disordered" evidence="4">
    <location>
        <begin position="348"/>
        <end position="378"/>
    </location>
</feature>
<feature type="repeat" description="TPR" evidence="3">
    <location>
        <begin position="189"/>
        <end position="222"/>
    </location>
</feature>
<dbReference type="SUPFAM" id="SSF48452">
    <property type="entry name" value="TPR-like"/>
    <property type="match status" value="1"/>
</dbReference>
<evidence type="ECO:0000256" key="2">
    <source>
        <dbReference type="ARBA" id="ARBA00022803"/>
    </source>
</evidence>
<dbReference type="Pfam" id="PF13181">
    <property type="entry name" value="TPR_8"/>
    <property type="match status" value="1"/>
</dbReference>
<dbReference type="EMBL" id="JAZAQF010000028">
    <property type="protein sequence ID" value="MFG3817058.1"/>
    <property type="molecule type" value="Genomic_DNA"/>
</dbReference>
<gene>
    <name evidence="6" type="ORF">VPK24_05370</name>
</gene>
<evidence type="ECO:0000256" key="4">
    <source>
        <dbReference type="SAM" id="MobiDB-lite"/>
    </source>
</evidence>
<dbReference type="PANTHER" id="PTHR44858:SF1">
    <property type="entry name" value="UDP-N-ACETYLGLUCOSAMINE--PEPTIDE N-ACETYLGLUCOSAMINYLTRANSFERASE SPINDLY-RELATED"/>
    <property type="match status" value="1"/>
</dbReference>
<dbReference type="Gene3D" id="1.25.40.10">
    <property type="entry name" value="Tetratricopeptide repeat domain"/>
    <property type="match status" value="2"/>
</dbReference>
<dbReference type="SMART" id="SM00028">
    <property type="entry name" value="TPR"/>
    <property type="match status" value="4"/>
</dbReference>
<feature type="transmembrane region" description="Helical" evidence="5">
    <location>
        <begin position="16"/>
        <end position="41"/>
    </location>
</feature>
<keyword evidence="5" id="KW-0812">Transmembrane</keyword>
<comment type="caution">
    <text evidence="6">The sequence shown here is derived from an EMBL/GenBank/DDBJ whole genome shotgun (WGS) entry which is preliminary data.</text>
</comment>
<evidence type="ECO:0000256" key="3">
    <source>
        <dbReference type="PROSITE-ProRule" id="PRU00339"/>
    </source>
</evidence>
<name>A0ABW7C877_9CYAN</name>
<dbReference type="PANTHER" id="PTHR44858">
    <property type="entry name" value="TETRATRICOPEPTIDE REPEAT PROTEIN 6"/>
    <property type="match status" value="1"/>
</dbReference>
<accession>A0ABW7C877</accession>
<keyword evidence="7" id="KW-1185">Reference proteome</keyword>
<evidence type="ECO:0000256" key="5">
    <source>
        <dbReference type="SAM" id="Phobius"/>
    </source>
</evidence>
<evidence type="ECO:0000256" key="1">
    <source>
        <dbReference type="ARBA" id="ARBA00022737"/>
    </source>
</evidence>
<organism evidence="6 7">
    <name type="scientific">Limnothrix redekei LRLZ20PSL1</name>
    <dbReference type="NCBI Taxonomy" id="3112953"/>
    <lineage>
        <taxon>Bacteria</taxon>
        <taxon>Bacillati</taxon>
        <taxon>Cyanobacteriota</taxon>
        <taxon>Cyanophyceae</taxon>
        <taxon>Pseudanabaenales</taxon>
        <taxon>Pseudanabaenaceae</taxon>
        <taxon>Limnothrix</taxon>
    </lineage>
</organism>
<dbReference type="Pfam" id="PF13432">
    <property type="entry name" value="TPR_16"/>
    <property type="match status" value="1"/>
</dbReference>
<proteinExistence type="predicted"/>
<protein>
    <submittedName>
        <fullName evidence="6">Tetratricopeptide repeat protein</fullName>
    </submittedName>
</protein>
<evidence type="ECO:0000313" key="7">
    <source>
        <dbReference type="Proteomes" id="UP001604335"/>
    </source>
</evidence>
<reference evidence="7" key="1">
    <citation type="journal article" date="2024" name="Algal Res.">
        <title>Biochemical, toxicological and genomic investigation of a high-biomass producing Limnothrix strain isolated from Italian shallow drinking water reservoir.</title>
        <authorList>
            <person name="Simonazzi M."/>
            <person name="Shishido T.K."/>
            <person name="Delbaje E."/>
            <person name="Wahlsten M."/>
            <person name="Fewer D.P."/>
            <person name="Sivonen K."/>
            <person name="Pezzolesi L."/>
            <person name="Pistocchi R."/>
        </authorList>
    </citation>
    <scope>NUCLEOTIDE SEQUENCE [LARGE SCALE GENOMIC DNA]</scope>
    <source>
        <strain evidence="7">LRLZ20PSL1</strain>
    </source>
</reference>
<keyword evidence="1" id="KW-0677">Repeat</keyword>
<dbReference type="Proteomes" id="UP001604335">
    <property type="component" value="Unassembled WGS sequence"/>
</dbReference>